<gene>
    <name evidence="1" type="ORF">LHCIRMBIA953_00335</name>
</gene>
<protein>
    <submittedName>
        <fullName evidence="1">Uncharacterized protein</fullName>
    </submittedName>
</protein>
<name>U4QHH4_LACHE</name>
<organism evidence="1 2">
    <name type="scientific">Lactobacillus helveticus CIRM-BIA 953</name>
    <dbReference type="NCBI Taxonomy" id="1226335"/>
    <lineage>
        <taxon>Bacteria</taxon>
        <taxon>Bacillati</taxon>
        <taxon>Bacillota</taxon>
        <taxon>Bacilli</taxon>
        <taxon>Lactobacillales</taxon>
        <taxon>Lactobacillaceae</taxon>
        <taxon>Lactobacillus</taxon>
    </lineage>
</organism>
<accession>U4QHH4</accession>
<evidence type="ECO:0000313" key="2">
    <source>
        <dbReference type="Proteomes" id="UP000017243"/>
    </source>
</evidence>
<dbReference type="Proteomes" id="UP000017243">
    <property type="component" value="Unassembled WGS sequence"/>
</dbReference>
<sequence length="15" mass="1844">MITQEQIDYFEDNTP</sequence>
<dbReference type="EMBL" id="CBUH010000110">
    <property type="protein sequence ID" value="CDI42551.1"/>
    <property type="molecule type" value="Genomic_DNA"/>
</dbReference>
<proteinExistence type="predicted"/>
<evidence type="ECO:0000313" key="1">
    <source>
        <dbReference type="EMBL" id="CDI42551.1"/>
    </source>
</evidence>
<comment type="caution">
    <text evidence="1">The sequence shown here is derived from an EMBL/GenBank/DDBJ whole genome shotgun (WGS) entry which is preliminary data.</text>
</comment>
<reference evidence="1 2" key="1">
    <citation type="submission" date="2013-09" db="EMBL/GenBank/DDBJ databases">
        <title>Draft Genome Sequence of five Lactobacillus helveticus strains CIRM-BIA 101T, 103, 104, 951 and 953 isolated from milk product.</title>
        <authorList>
            <person name="Valence F."/>
            <person name="Chuat V."/>
            <person name="Ma L."/>
            <person name="Creno S."/>
            <person name="Falentin H."/>
            <person name="Lortal S."/>
            <person name="Bizet C."/>
            <person name="Clermont D."/>
            <person name="Loux V."/>
            <person name="Bouchier C."/>
            <person name="Cousin S."/>
        </authorList>
    </citation>
    <scope>NUCLEOTIDE SEQUENCE [LARGE SCALE GENOMIC DNA]</scope>
    <source>
        <strain evidence="1 2">CIRM-BIA 953</strain>
    </source>
</reference>